<dbReference type="AlphaFoldDB" id="A0A1D1VEA8"/>
<evidence type="ECO:0000313" key="6">
    <source>
        <dbReference type="Proteomes" id="UP000186922"/>
    </source>
</evidence>
<dbReference type="PANTHER" id="PTHR10291:SF43">
    <property type="entry name" value="DEHYDRODOLICHYL DIPHOSPHATE SYNTHASE COMPLEX SUBUNIT DHDDS"/>
    <property type="match status" value="1"/>
</dbReference>
<dbReference type="EC" id="2.5.1.-" evidence="4"/>
<dbReference type="InterPro" id="IPR001441">
    <property type="entry name" value="UPP_synth-like"/>
</dbReference>
<dbReference type="EMBL" id="BDGG01000004">
    <property type="protein sequence ID" value="GAU98077.1"/>
    <property type="molecule type" value="Genomic_DNA"/>
</dbReference>
<dbReference type="GO" id="GO:1904423">
    <property type="term" value="C:dehydrodolichyl diphosphate synthase complex"/>
    <property type="evidence" value="ECO:0007669"/>
    <property type="project" value="TreeGrafter"/>
</dbReference>
<dbReference type="InterPro" id="IPR018520">
    <property type="entry name" value="UPP_synth-like_CS"/>
</dbReference>
<accession>A0A1D1VEA8</accession>
<evidence type="ECO:0000256" key="2">
    <source>
        <dbReference type="ARBA" id="ARBA00022679"/>
    </source>
</evidence>
<dbReference type="Pfam" id="PF01255">
    <property type="entry name" value="Prenyltransf"/>
    <property type="match status" value="1"/>
</dbReference>
<protein>
    <recommendedName>
        <fullName evidence="4">Alkyl transferase</fullName>
        <ecNumber evidence="4">2.5.1.-</ecNumber>
    </recommendedName>
</protein>
<dbReference type="GO" id="GO:0045547">
    <property type="term" value="F:ditrans,polycis-polyprenyl diphosphate synthase [(2E,6E)-farnesyl diphosphate specific] activity"/>
    <property type="evidence" value="ECO:0007669"/>
    <property type="project" value="UniProtKB-EC"/>
</dbReference>
<name>A0A1D1VEA8_RAMVA</name>
<reference evidence="5 6" key="1">
    <citation type="journal article" date="2016" name="Nat. Commun.">
        <title>Extremotolerant tardigrade genome and improved radiotolerance of human cultured cells by tardigrade-unique protein.</title>
        <authorList>
            <person name="Hashimoto T."/>
            <person name="Horikawa D.D."/>
            <person name="Saito Y."/>
            <person name="Kuwahara H."/>
            <person name="Kozuka-Hata H."/>
            <person name="Shin-I T."/>
            <person name="Minakuchi Y."/>
            <person name="Ohishi K."/>
            <person name="Motoyama A."/>
            <person name="Aizu T."/>
            <person name="Enomoto A."/>
            <person name="Kondo K."/>
            <person name="Tanaka S."/>
            <person name="Hara Y."/>
            <person name="Koshikawa S."/>
            <person name="Sagara H."/>
            <person name="Miura T."/>
            <person name="Yokobori S."/>
            <person name="Miyagawa K."/>
            <person name="Suzuki Y."/>
            <person name="Kubo T."/>
            <person name="Oyama M."/>
            <person name="Kohara Y."/>
            <person name="Fujiyama A."/>
            <person name="Arakawa K."/>
            <person name="Katayama T."/>
            <person name="Toyoda A."/>
            <person name="Kunieda T."/>
        </authorList>
    </citation>
    <scope>NUCLEOTIDE SEQUENCE [LARGE SCALE GENOMIC DNA]</scope>
    <source>
        <strain evidence="5 6">YOKOZUNA-1</strain>
    </source>
</reference>
<dbReference type="PROSITE" id="PS01066">
    <property type="entry name" value="UPP_SYNTHASE"/>
    <property type="match status" value="1"/>
</dbReference>
<comment type="similarity">
    <text evidence="1 4">Belongs to the UPP synthase family.</text>
</comment>
<dbReference type="SUPFAM" id="SSF64005">
    <property type="entry name" value="Undecaprenyl diphosphate synthase"/>
    <property type="match status" value="1"/>
</dbReference>
<evidence type="ECO:0000256" key="1">
    <source>
        <dbReference type="ARBA" id="ARBA00005432"/>
    </source>
</evidence>
<evidence type="ECO:0000256" key="4">
    <source>
        <dbReference type="RuleBase" id="RU363018"/>
    </source>
</evidence>
<proteinExistence type="inferred from homology"/>
<organism evidence="5 6">
    <name type="scientific">Ramazzottius varieornatus</name>
    <name type="common">Water bear</name>
    <name type="synonym">Tardigrade</name>
    <dbReference type="NCBI Taxonomy" id="947166"/>
    <lineage>
        <taxon>Eukaryota</taxon>
        <taxon>Metazoa</taxon>
        <taxon>Ecdysozoa</taxon>
        <taxon>Tardigrada</taxon>
        <taxon>Eutardigrada</taxon>
        <taxon>Parachela</taxon>
        <taxon>Hypsibioidea</taxon>
        <taxon>Ramazzottiidae</taxon>
        <taxon>Ramazzottius</taxon>
    </lineage>
</organism>
<comment type="caution">
    <text evidence="5">The sequence shown here is derived from an EMBL/GenBank/DDBJ whole genome shotgun (WGS) entry which is preliminary data.</text>
</comment>
<dbReference type="GO" id="GO:0005783">
    <property type="term" value="C:endoplasmic reticulum"/>
    <property type="evidence" value="ECO:0007669"/>
    <property type="project" value="TreeGrafter"/>
</dbReference>
<dbReference type="OrthoDB" id="4173905at2759"/>
<dbReference type="PANTHER" id="PTHR10291">
    <property type="entry name" value="DEHYDRODOLICHYL DIPHOSPHATE SYNTHASE FAMILY MEMBER"/>
    <property type="match status" value="1"/>
</dbReference>
<dbReference type="Gene3D" id="3.40.1180.10">
    <property type="entry name" value="Decaprenyl diphosphate synthase-like"/>
    <property type="match status" value="1"/>
</dbReference>
<dbReference type="Proteomes" id="UP000186922">
    <property type="component" value="Unassembled WGS sequence"/>
</dbReference>
<sequence>MTNSRSFLNVCIAYTSREEMSHAVKEVAVLCENGTIDPANVTEKTIASHLYTKASPDPELLIRTSGEVRLSDFLLWQTSHSILSFINVLWPDFSIWNLLACMVYYQVQCRSIPHKKLVVM</sequence>
<dbReference type="STRING" id="947166.A0A1D1VEA8"/>
<dbReference type="NCBIfam" id="TIGR00055">
    <property type="entry name" value="uppS"/>
    <property type="match status" value="1"/>
</dbReference>
<comment type="catalytic activity">
    <reaction evidence="3">
        <text>n isopentenyl diphosphate + (2E,6E)-farnesyl diphosphate = a di-trans,poly-cis-polyprenyl diphosphate + n diphosphate</text>
        <dbReference type="Rhea" id="RHEA:53008"/>
        <dbReference type="Rhea" id="RHEA-COMP:19494"/>
        <dbReference type="ChEBI" id="CHEBI:33019"/>
        <dbReference type="ChEBI" id="CHEBI:128769"/>
        <dbReference type="ChEBI" id="CHEBI:136960"/>
        <dbReference type="ChEBI" id="CHEBI:175763"/>
        <dbReference type="EC" id="2.5.1.87"/>
    </reaction>
</comment>
<dbReference type="GO" id="GO:0016094">
    <property type="term" value="P:polyprenol biosynthetic process"/>
    <property type="evidence" value="ECO:0007669"/>
    <property type="project" value="TreeGrafter"/>
</dbReference>
<dbReference type="InterPro" id="IPR036424">
    <property type="entry name" value="UPP_synth-like_sf"/>
</dbReference>
<keyword evidence="2 4" id="KW-0808">Transferase</keyword>
<gene>
    <name evidence="5" type="primary">RvY_09273</name>
    <name evidence="5" type="synonym">RvY_09273.2</name>
    <name evidence="5" type="ORF">RvY_09273-2</name>
</gene>
<evidence type="ECO:0000256" key="3">
    <source>
        <dbReference type="ARBA" id="ARBA00047353"/>
    </source>
</evidence>
<keyword evidence="6" id="KW-1185">Reference proteome</keyword>
<evidence type="ECO:0000313" key="5">
    <source>
        <dbReference type="EMBL" id="GAU98077.1"/>
    </source>
</evidence>
<dbReference type="CDD" id="cd00475">
    <property type="entry name" value="Cis_IPPS"/>
    <property type="match status" value="1"/>
</dbReference>